<dbReference type="EMBL" id="QUMQ01000001">
    <property type="protein sequence ID" value="REF96929.1"/>
    <property type="molecule type" value="Genomic_DNA"/>
</dbReference>
<accession>A0A3D9ZJA3</accession>
<evidence type="ECO:0000313" key="4">
    <source>
        <dbReference type="Proteomes" id="UP000256913"/>
    </source>
</evidence>
<keyword evidence="2" id="KW-0812">Transmembrane</keyword>
<feature type="compositionally biased region" description="Basic residues" evidence="1">
    <location>
        <begin position="114"/>
        <end position="130"/>
    </location>
</feature>
<keyword evidence="2" id="KW-0472">Membrane</keyword>
<feature type="region of interest" description="Disordered" evidence="1">
    <location>
        <begin position="62"/>
        <end position="130"/>
    </location>
</feature>
<protein>
    <submittedName>
        <fullName evidence="3">Uncharacterized protein</fullName>
    </submittedName>
</protein>
<organism evidence="3 4">
    <name type="scientific">Asanoa ferruginea</name>
    <dbReference type="NCBI Taxonomy" id="53367"/>
    <lineage>
        <taxon>Bacteria</taxon>
        <taxon>Bacillati</taxon>
        <taxon>Actinomycetota</taxon>
        <taxon>Actinomycetes</taxon>
        <taxon>Micromonosporales</taxon>
        <taxon>Micromonosporaceae</taxon>
        <taxon>Asanoa</taxon>
    </lineage>
</organism>
<feature type="transmembrane region" description="Helical" evidence="2">
    <location>
        <begin position="274"/>
        <end position="291"/>
    </location>
</feature>
<evidence type="ECO:0000313" key="3">
    <source>
        <dbReference type="EMBL" id="REF96929.1"/>
    </source>
</evidence>
<dbReference type="Proteomes" id="UP000256913">
    <property type="component" value="Unassembled WGS sequence"/>
</dbReference>
<sequence length="293" mass="30787">MRFVSVTPERPETAPESELTEPSNEPDPSRDAAGRASVPAPAREPAAFNGLAAAVQGAALARSGAKVDTLRDATPPAPSARTADEGDSSGGPWTTEVVDRDAWSPTRLAARARAATRPRHVAARSRRPRRPRQLRAALGMLIVLALTGTFFAWVTAEPIWLAVGRGDTGTATVAGCVGSGLTQRCRGSFATADGRYTTEGVRLIGVSRAQTLSGTQVRAQMVHPGSATAYLESRMLMTLRWLLGVLLVLLTGVGIVLATGALRLEDRRARRTAAVCGLAAPLLVTIGFLAATY</sequence>
<dbReference type="AlphaFoldDB" id="A0A3D9ZJA3"/>
<name>A0A3D9ZJA3_9ACTN</name>
<evidence type="ECO:0000256" key="1">
    <source>
        <dbReference type="SAM" id="MobiDB-lite"/>
    </source>
</evidence>
<comment type="caution">
    <text evidence="3">The sequence shown here is derived from an EMBL/GenBank/DDBJ whole genome shotgun (WGS) entry which is preliminary data.</text>
</comment>
<evidence type="ECO:0000256" key="2">
    <source>
        <dbReference type="SAM" id="Phobius"/>
    </source>
</evidence>
<proteinExistence type="predicted"/>
<keyword evidence="2" id="KW-1133">Transmembrane helix</keyword>
<reference evidence="3 4" key="1">
    <citation type="submission" date="2018-08" db="EMBL/GenBank/DDBJ databases">
        <title>Sequencing the genomes of 1000 actinobacteria strains.</title>
        <authorList>
            <person name="Klenk H.-P."/>
        </authorList>
    </citation>
    <scope>NUCLEOTIDE SEQUENCE [LARGE SCALE GENOMIC DNA]</scope>
    <source>
        <strain evidence="3 4">DSM 44099</strain>
    </source>
</reference>
<gene>
    <name evidence="3" type="ORF">DFJ67_2923</name>
</gene>
<keyword evidence="4" id="KW-1185">Reference proteome</keyword>
<feature type="transmembrane region" description="Helical" evidence="2">
    <location>
        <begin position="241"/>
        <end position="262"/>
    </location>
</feature>
<feature type="transmembrane region" description="Helical" evidence="2">
    <location>
        <begin position="134"/>
        <end position="154"/>
    </location>
</feature>
<feature type="region of interest" description="Disordered" evidence="1">
    <location>
        <begin position="1"/>
        <end position="43"/>
    </location>
</feature>